<evidence type="ECO:0000313" key="1">
    <source>
        <dbReference type="EMBL" id="KHN76116.1"/>
    </source>
</evidence>
<reference evidence="1 2" key="1">
    <citation type="submission" date="2014-11" db="EMBL/GenBank/DDBJ databases">
        <title>Genetic blueprint of the zoonotic pathogen Toxocara canis.</title>
        <authorList>
            <person name="Zhu X.-Q."/>
            <person name="Korhonen P.K."/>
            <person name="Cai H."/>
            <person name="Young N.D."/>
            <person name="Nejsum P."/>
            <person name="von Samson-Himmelstjerna G."/>
            <person name="Boag P.R."/>
            <person name="Tan P."/>
            <person name="Li Q."/>
            <person name="Min J."/>
            <person name="Yang Y."/>
            <person name="Wang X."/>
            <person name="Fang X."/>
            <person name="Hall R.S."/>
            <person name="Hofmann A."/>
            <person name="Sternberg P.W."/>
            <person name="Jex A.R."/>
            <person name="Gasser R.B."/>
        </authorList>
    </citation>
    <scope>NUCLEOTIDE SEQUENCE [LARGE SCALE GENOMIC DNA]</scope>
    <source>
        <strain evidence="1">PN_DK_2014</strain>
    </source>
</reference>
<name>A0A0B2UYI6_TOXCA</name>
<proteinExistence type="predicted"/>
<sequence length="372" mass="41834">MSEIDQDVIRKHMVAVVMKELDGLKSEIGNDFLDGSANFLTYKEWSELRDFDANIAAEALDCYSDLMEALRQEVCAKKQLKIASVNVFKAFETTTATLSQLAKKFHEKRVEVEAKRLLSEKDKRRLVSENNEALPIDENVAAINDKTHKENQENAKFDAFDLNSLVARAPQLRSQMGLQLTAEVRDGHFRTKRGETLTSIQERGELNCHTEKGSHPAERSNSSKEERLARALMKVSLNGSLTEERETEEDDSGVVWPRTLKFDDEESSLFCPTSNAMSFASNRNEADGISLPSTSHCRPHFDWRDQSNSAMVLPEPPVLQSKVLRDYLSACVGPSSTKDSGYWQNAYTVITDLDDFVVKTISYPLDAICPAQ</sequence>
<comment type="caution">
    <text evidence="1">The sequence shown here is derived from an EMBL/GenBank/DDBJ whole genome shotgun (WGS) entry which is preliminary data.</text>
</comment>
<dbReference type="EMBL" id="JPKZ01002567">
    <property type="protein sequence ID" value="KHN76116.1"/>
    <property type="molecule type" value="Genomic_DNA"/>
</dbReference>
<dbReference type="OrthoDB" id="10651196at2759"/>
<dbReference type="Proteomes" id="UP000031036">
    <property type="component" value="Unassembled WGS sequence"/>
</dbReference>
<gene>
    <name evidence="1" type="ORF">Tcan_05205</name>
</gene>
<evidence type="ECO:0000313" key="2">
    <source>
        <dbReference type="Proteomes" id="UP000031036"/>
    </source>
</evidence>
<accession>A0A0B2UYI6</accession>
<keyword evidence="2" id="KW-1185">Reference proteome</keyword>
<organism evidence="1 2">
    <name type="scientific">Toxocara canis</name>
    <name type="common">Canine roundworm</name>
    <dbReference type="NCBI Taxonomy" id="6265"/>
    <lineage>
        <taxon>Eukaryota</taxon>
        <taxon>Metazoa</taxon>
        <taxon>Ecdysozoa</taxon>
        <taxon>Nematoda</taxon>
        <taxon>Chromadorea</taxon>
        <taxon>Rhabditida</taxon>
        <taxon>Spirurina</taxon>
        <taxon>Ascaridomorpha</taxon>
        <taxon>Ascaridoidea</taxon>
        <taxon>Toxocaridae</taxon>
        <taxon>Toxocara</taxon>
    </lineage>
</organism>
<protein>
    <submittedName>
        <fullName evidence="1">Uncharacterized protein</fullName>
    </submittedName>
</protein>
<dbReference type="AlphaFoldDB" id="A0A0B2UYI6"/>